<comment type="subcellular location">
    <subcellularLocation>
        <location evidence="5">Plastid</location>
        <location evidence="5">Chloroplast membrane</location>
    </subcellularLocation>
</comment>
<dbReference type="PANTHER" id="PTHR43025">
    <property type="entry name" value="MONOGALACTOSYLDIACYLGLYCEROL SYNTHASE"/>
    <property type="match status" value="1"/>
</dbReference>
<sequence length="498" mass="55963">MHFSNPIRSRRMTYDITLRTLLLAILACIFKVHGLSVPGPPSTPSPPSQTPITPPTLNPPSPTKVPHIIFLSADTGGGHRASALSLNASLTAHHLSTPFTSEIVNIWPGGAWPYRDLVEAYVHLSRHPRQWKFLYHLSNTTPYLAWMNADTVLRNIKRIRKMSCWTEADIIVSVHPTMTNIPQIVSRKPFYTVITDLGSCHATWFSRRCSRMFVASDKLYNKARKRGWVRTEKLVRSGLPIRPVFGEEGERMGGRYSEQGVKYRKEKKEKLGLEGDSVLFMGGGEGVGMEEYVWGVKRQMEAEGVKSQIVVVCGRNKDLHERLSNSTPPPPKRNILKRILRRPKVECEPEKGGSVEIIPLEFIDNPQEYMVACDVLVTKAGPGTIAEAASLGIPLMLTSFLPGQESGNVDIVLEASFGNFSTSVPEVSELVTNLMRDGGLRAEMSRNGEKIGDAKAGERIAEVIWEDYWKGRTGRDFGKRRRWFREAWRRMRGLEDDS</sequence>
<evidence type="ECO:0000256" key="3">
    <source>
        <dbReference type="ARBA" id="ARBA00022676"/>
    </source>
</evidence>
<dbReference type="PANTHER" id="PTHR43025:SF3">
    <property type="entry name" value="MONOGALACTOSYLDIACYLGLYCEROL SYNTHASE 1, CHLOROPLASTIC"/>
    <property type="match status" value="1"/>
</dbReference>
<gene>
    <name evidence="9" type="ORF">TrST_g3112</name>
</gene>
<evidence type="ECO:0000259" key="8">
    <source>
        <dbReference type="Pfam" id="PF06925"/>
    </source>
</evidence>
<feature type="domain" description="Glycosyl transferase family 28 C-terminal" evidence="7">
    <location>
        <begin position="289"/>
        <end position="397"/>
    </location>
</feature>
<dbReference type="Pfam" id="PF04101">
    <property type="entry name" value="Glyco_tran_28_C"/>
    <property type="match status" value="1"/>
</dbReference>
<protein>
    <recommendedName>
        <fullName evidence="2">monogalactosyldiacylglycerol synthase</fullName>
        <ecNumber evidence="2">2.4.1.46</ecNumber>
    </recommendedName>
</protein>
<evidence type="ECO:0000256" key="5">
    <source>
        <dbReference type="ARBA" id="ARBA00046299"/>
    </source>
</evidence>
<name>A0A9W7BC74_9STRA</name>
<evidence type="ECO:0000313" key="9">
    <source>
        <dbReference type="EMBL" id="GMH87747.1"/>
    </source>
</evidence>
<dbReference type="Pfam" id="PF06925">
    <property type="entry name" value="MGDG_synth"/>
    <property type="match status" value="1"/>
</dbReference>
<keyword evidence="4" id="KW-0808">Transferase</keyword>
<dbReference type="InterPro" id="IPR009695">
    <property type="entry name" value="Diacylglyc_glucosyltr_N"/>
</dbReference>
<dbReference type="OrthoDB" id="200404at2759"/>
<dbReference type="InterPro" id="IPR050519">
    <property type="entry name" value="Glycosyltransf_28_UgtP"/>
</dbReference>
<evidence type="ECO:0000256" key="1">
    <source>
        <dbReference type="ARBA" id="ARBA00006962"/>
    </source>
</evidence>
<evidence type="ECO:0000256" key="2">
    <source>
        <dbReference type="ARBA" id="ARBA00012615"/>
    </source>
</evidence>
<dbReference type="EMBL" id="BRXY01000332">
    <property type="protein sequence ID" value="GMH87747.1"/>
    <property type="molecule type" value="Genomic_DNA"/>
</dbReference>
<dbReference type="GO" id="GO:0009247">
    <property type="term" value="P:glycolipid biosynthetic process"/>
    <property type="evidence" value="ECO:0007669"/>
    <property type="project" value="InterPro"/>
</dbReference>
<dbReference type="InterPro" id="IPR007235">
    <property type="entry name" value="Glyco_trans_28_C"/>
</dbReference>
<organism evidence="9 10">
    <name type="scientific">Triparma strigata</name>
    <dbReference type="NCBI Taxonomy" id="1606541"/>
    <lineage>
        <taxon>Eukaryota</taxon>
        <taxon>Sar</taxon>
        <taxon>Stramenopiles</taxon>
        <taxon>Ochrophyta</taxon>
        <taxon>Bolidophyceae</taxon>
        <taxon>Parmales</taxon>
        <taxon>Triparmaceae</taxon>
        <taxon>Triparma</taxon>
    </lineage>
</organism>
<dbReference type="GO" id="GO:0031969">
    <property type="term" value="C:chloroplast membrane"/>
    <property type="evidence" value="ECO:0007669"/>
    <property type="project" value="UniProtKB-SubCell"/>
</dbReference>
<proteinExistence type="inferred from homology"/>
<keyword evidence="3" id="KW-0328">Glycosyltransferase</keyword>
<feature type="domain" description="Diacylglycerol glucosyltransferase N-terminal" evidence="8">
    <location>
        <begin position="79"/>
        <end position="241"/>
    </location>
</feature>
<reference evidence="10" key="1">
    <citation type="journal article" date="2023" name="Commun. Biol.">
        <title>Genome analysis of Parmales, the sister group of diatoms, reveals the evolutionary specialization of diatoms from phago-mixotrophs to photoautotrophs.</title>
        <authorList>
            <person name="Ban H."/>
            <person name="Sato S."/>
            <person name="Yoshikawa S."/>
            <person name="Yamada K."/>
            <person name="Nakamura Y."/>
            <person name="Ichinomiya M."/>
            <person name="Sato N."/>
            <person name="Blanc-Mathieu R."/>
            <person name="Endo H."/>
            <person name="Kuwata A."/>
            <person name="Ogata H."/>
        </authorList>
    </citation>
    <scope>NUCLEOTIDE SEQUENCE [LARGE SCALE GENOMIC DNA]</scope>
    <source>
        <strain evidence="10">NIES 3701</strain>
    </source>
</reference>
<evidence type="ECO:0000256" key="6">
    <source>
        <dbReference type="SAM" id="MobiDB-lite"/>
    </source>
</evidence>
<dbReference type="AlphaFoldDB" id="A0A9W7BC74"/>
<dbReference type="GO" id="GO:0046509">
    <property type="term" value="F:1,2-diacylglycerol 3-beta-galactosyltransferase activity"/>
    <property type="evidence" value="ECO:0007669"/>
    <property type="project" value="UniProtKB-EC"/>
</dbReference>
<comment type="similarity">
    <text evidence="1">Belongs to the glycosyltransferase 28 family.</text>
</comment>
<accession>A0A9W7BC74</accession>
<dbReference type="SUPFAM" id="SSF53756">
    <property type="entry name" value="UDP-Glycosyltransferase/glycogen phosphorylase"/>
    <property type="match status" value="1"/>
</dbReference>
<dbReference type="Gene3D" id="3.40.50.2000">
    <property type="entry name" value="Glycogen Phosphorylase B"/>
    <property type="match status" value="1"/>
</dbReference>
<comment type="caution">
    <text evidence="9">The sequence shown here is derived from an EMBL/GenBank/DDBJ whole genome shotgun (WGS) entry which is preliminary data.</text>
</comment>
<dbReference type="EC" id="2.4.1.46" evidence="2"/>
<dbReference type="Proteomes" id="UP001165085">
    <property type="component" value="Unassembled WGS sequence"/>
</dbReference>
<feature type="region of interest" description="Disordered" evidence="6">
    <location>
        <begin position="39"/>
        <end position="61"/>
    </location>
</feature>
<keyword evidence="10" id="KW-1185">Reference proteome</keyword>
<evidence type="ECO:0000259" key="7">
    <source>
        <dbReference type="Pfam" id="PF04101"/>
    </source>
</evidence>
<evidence type="ECO:0000313" key="10">
    <source>
        <dbReference type="Proteomes" id="UP001165085"/>
    </source>
</evidence>
<evidence type="ECO:0000256" key="4">
    <source>
        <dbReference type="ARBA" id="ARBA00022679"/>
    </source>
</evidence>